<dbReference type="PANTHER" id="PTHR18916:SF85">
    <property type="entry name" value="TUBULIN-FOLDING COFACTOR B"/>
    <property type="match status" value="1"/>
</dbReference>
<comment type="similarity">
    <text evidence="4">Belongs to the TBCB family.</text>
</comment>
<reference evidence="6" key="1">
    <citation type="submission" date="2023-03" db="EMBL/GenBank/DDBJ databases">
        <authorList>
            <person name="Steffen K."/>
            <person name="Cardenas P."/>
        </authorList>
    </citation>
    <scope>NUCLEOTIDE SEQUENCE</scope>
</reference>
<dbReference type="Gene3D" id="2.30.30.190">
    <property type="entry name" value="CAP Gly-rich-like domain"/>
    <property type="match status" value="1"/>
</dbReference>
<dbReference type="AlphaFoldDB" id="A0AA35TI56"/>
<dbReference type="Pfam" id="PF01302">
    <property type="entry name" value="CAP_GLY"/>
    <property type="match status" value="1"/>
</dbReference>
<organism evidence="6 7">
    <name type="scientific">Geodia barretti</name>
    <name type="common">Barrett's horny sponge</name>
    <dbReference type="NCBI Taxonomy" id="519541"/>
    <lineage>
        <taxon>Eukaryota</taxon>
        <taxon>Metazoa</taxon>
        <taxon>Porifera</taxon>
        <taxon>Demospongiae</taxon>
        <taxon>Heteroscleromorpha</taxon>
        <taxon>Tetractinellida</taxon>
        <taxon>Astrophorina</taxon>
        <taxon>Geodiidae</taxon>
        <taxon>Geodia</taxon>
    </lineage>
</organism>
<evidence type="ECO:0000313" key="7">
    <source>
        <dbReference type="Proteomes" id="UP001174909"/>
    </source>
</evidence>
<protein>
    <submittedName>
        <fullName evidence="6">Tubulin-folding cofactor B</fullName>
    </submittedName>
</protein>
<dbReference type="GO" id="GO:0043014">
    <property type="term" value="F:alpha-tubulin binding"/>
    <property type="evidence" value="ECO:0007669"/>
    <property type="project" value="InterPro"/>
</dbReference>
<evidence type="ECO:0000256" key="1">
    <source>
        <dbReference type="ARBA" id="ARBA00004496"/>
    </source>
</evidence>
<dbReference type="GO" id="GO:0005938">
    <property type="term" value="C:cell cortex"/>
    <property type="evidence" value="ECO:0007669"/>
    <property type="project" value="TreeGrafter"/>
</dbReference>
<dbReference type="PANTHER" id="PTHR18916">
    <property type="entry name" value="DYNACTIN 1-RELATED MICROTUBULE-BINDING"/>
    <property type="match status" value="1"/>
</dbReference>
<sequence length="246" mass="26827">MAGGDGERTDYLSLVISSSLTSFGAQKRFPASTTVGELKGKLELITGATASLMQLQLFNGDEDKLVCELTDDAAPLGSTGAENGWRINVVDRDPSKKKGEFEDLSKVQKYEMSKDDYAKRTGSALAFKEKMKLGQFADRSLAVAKVAEEVAEKEKKLAEAVAVGARCEVTVGDSLPKRGTVMFVGLTKFKPGYWVGVKYDEPVGKNDGSVFGERYFECQRMYGAFVKPTSVKTGDFPEESFSDDEM</sequence>
<dbReference type="GO" id="GO:0007023">
    <property type="term" value="P:post-chaperonin tubulin folding pathway"/>
    <property type="evidence" value="ECO:0007669"/>
    <property type="project" value="InterPro"/>
</dbReference>
<dbReference type="SUPFAM" id="SSF74924">
    <property type="entry name" value="Cap-Gly domain"/>
    <property type="match status" value="1"/>
</dbReference>
<dbReference type="SMART" id="SM01052">
    <property type="entry name" value="CAP_GLY"/>
    <property type="match status" value="1"/>
</dbReference>
<dbReference type="PROSITE" id="PS50245">
    <property type="entry name" value="CAP_GLY_2"/>
    <property type="match status" value="1"/>
</dbReference>
<evidence type="ECO:0000313" key="6">
    <source>
        <dbReference type="EMBL" id="CAI8048392.1"/>
    </source>
</evidence>
<keyword evidence="2" id="KW-0963">Cytoplasm</keyword>
<feature type="domain" description="CAP-Gly" evidence="5">
    <location>
        <begin position="185"/>
        <end position="227"/>
    </location>
</feature>
<dbReference type="InterPro" id="IPR000938">
    <property type="entry name" value="CAP-Gly_domain"/>
</dbReference>
<dbReference type="GO" id="GO:0005829">
    <property type="term" value="C:cytosol"/>
    <property type="evidence" value="ECO:0007669"/>
    <property type="project" value="UniProtKB-ARBA"/>
</dbReference>
<dbReference type="SUPFAM" id="SSF54236">
    <property type="entry name" value="Ubiquitin-like"/>
    <property type="match status" value="1"/>
</dbReference>
<dbReference type="FunFam" id="2.30.30.190:FF:000013">
    <property type="entry name" value="Tubulin-folding cofactor B"/>
    <property type="match status" value="1"/>
</dbReference>
<dbReference type="GO" id="GO:0051010">
    <property type="term" value="F:microtubule plus-end binding"/>
    <property type="evidence" value="ECO:0007669"/>
    <property type="project" value="TreeGrafter"/>
</dbReference>
<keyword evidence="7" id="KW-1185">Reference proteome</keyword>
<dbReference type="GO" id="GO:0035371">
    <property type="term" value="C:microtubule plus-end"/>
    <property type="evidence" value="ECO:0007669"/>
    <property type="project" value="TreeGrafter"/>
</dbReference>
<proteinExistence type="inferred from homology"/>
<dbReference type="Gene3D" id="3.10.20.90">
    <property type="entry name" value="Phosphatidylinositol 3-kinase Catalytic Subunit, Chain A, domain 1"/>
    <property type="match status" value="1"/>
</dbReference>
<dbReference type="PROSITE" id="PS00845">
    <property type="entry name" value="CAP_GLY_1"/>
    <property type="match status" value="1"/>
</dbReference>
<name>A0AA35TI56_GEOBA</name>
<evidence type="ECO:0000256" key="3">
    <source>
        <dbReference type="ARBA" id="ARBA00023186"/>
    </source>
</evidence>
<dbReference type="Pfam" id="PF14560">
    <property type="entry name" value="Ubiquitin_2"/>
    <property type="match status" value="1"/>
</dbReference>
<dbReference type="InterPro" id="IPR000626">
    <property type="entry name" value="Ubiquitin-like_dom"/>
</dbReference>
<comment type="subcellular location">
    <subcellularLocation>
        <location evidence="1">Cytoplasm</location>
    </subcellularLocation>
</comment>
<dbReference type="InterPro" id="IPR036859">
    <property type="entry name" value="CAP-Gly_dom_sf"/>
</dbReference>
<dbReference type="EMBL" id="CASHTH010003726">
    <property type="protein sequence ID" value="CAI8048392.1"/>
    <property type="molecule type" value="Genomic_DNA"/>
</dbReference>
<dbReference type="InterPro" id="IPR029071">
    <property type="entry name" value="Ubiquitin-like_domsf"/>
</dbReference>
<evidence type="ECO:0000256" key="4">
    <source>
        <dbReference type="ARBA" id="ARBA00025779"/>
    </source>
</evidence>
<dbReference type="Proteomes" id="UP001174909">
    <property type="component" value="Unassembled WGS sequence"/>
</dbReference>
<gene>
    <name evidence="6" type="ORF">GBAR_LOCUS26699</name>
</gene>
<dbReference type="InterPro" id="IPR045172">
    <property type="entry name" value="TBCB_Ubl"/>
</dbReference>
<evidence type="ECO:0000259" key="5">
    <source>
        <dbReference type="PROSITE" id="PS50245"/>
    </source>
</evidence>
<accession>A0AA35TI56</accession>
<keyword evidence="3" id="KW-0143">Chaperone</keyword>
<comment type="caution">
    <text evidence="6">The sequence shown here is derived from an EMBL/GenBank/DDBJ whole genome shotgun (WGS) entry which is preliminary data.</text>
</comment>
<dbReference type="GO" id="GO:0005634">
    <property type="term" value="C:nucleus"/>
    <property type="evidence" value="ECO:0007669"/>
    <property type="project" value="TreeGrafter"/>
</dbReference>
<dbReference type="GO" id="GO:0031122">
    <property type="term" value="P:cytoplasmic microtubule organization"/>
    <property type="evidence" value="ECO:0007669"/>
    <property type="project" value="TreeGrafter"/>
</dbReference>
<dbReference type="GO" id="GO:0007021">
    <property type="term" value="P:tubulin complex assembly"/>
    <property type="evidence" value="ECO:0007669"/>
    <property type="project" value="InterPro"/>
</dbReference>
<dbReference type="CDD" id="cd01789">
    <property type="entry name" value="Ubl_TBCB"/>
    <property type="match status" value="1"/>
</dbReference>
<evidence type="ECO:0000256" key="2">
    <source>
        <dbReference type="ARBA" id="ARBA00022490"/>
    </source>
</evidence>